<dbReference type="PRINTS" id="PR00081">
    <property type="entry name" value="GDHRDH"/>
</dbReference>
<evidence type="ECO:0000256" key="3">
    <source>
        <dbReference type="RuleBase" id="RU000363"/>
    </source>
</evidence>
<dbReference type="PANTHER" id="PTHR42901:SF1">
    <property type="entry name" value="ALCOHOL DEHYDROGENASE"/>
    <property type="match status" value="1"/>
</dbReference>
<dbReference type="AlphaFoldDB" id="A0A0C3CZ93"/>
<protein>
    <submittedName>
        <fullName evidence="4">Uncharacterized protein</fullName>
    </submittedName>
</protein>
<dbReference type="InterPro" id="IPR036291">
    <property type="entry name" value="NAD(P)-bd_dom_sf"/>
</dbReference>
<reference evidence="5" key="2">
    <citation type="submission" date="2015-01" db="EMBL/GenBank/DDBJ databases">
        <title>Evolutionary Origins and Diversification of the Mycorrhizal Mutualists.</title>
        <authorList>
            <consortium name="DOE Joint Genome Institute"/>
            <consortium name="Mycorrhizal Genomics Consortium"/>
            <person name="Kohler A."/>
            <person name="Kuo A."/>
            <person name="Nagy L.G."/>
            <person name="Floudas D."/>
            <person name="Copeland A."/>
            <person name="Barry K.W."/>
            <person name="Cichocki N."/>
            <person name="Veneault-Fourrey C."/>
            <person name="LaButti K."/>
            <person name="Lindquist E.A."/>
            <person name="Lipzen A."/>
            <person name="Lundell T."/>
            <person name="Morin E."/>
            <person name="Murat C."/>
            <person name="Riley R."/>
            <person name="Ohm R."/>
            <person name="Sun H."/>
            <person name="Tunlid A."/>
            <person name="Henrissat B."/>
            <person name="Grigoriev I.V."/>
            <person name="Hibbett D.S."/>
            <person name="Martin F."/>
        </authorList>
    </citation>
    <scope>NUCLEOTIDE SEQUENCE [LARGE SCALE GENOMIC DNA]</scope>
    <source>
        <strain evidence="5">h7</strain>
    </source>
</reference>
<keyword evidence="2" id="KW-0560">Oxidoreductase</keyword>
<dbReference type="STRING" id="686832.A0A0C3CZ93"/>
<keyword evidence="5" id="KW-1185">Reference proteome</keyword>
<dbReference type="SUPFAM" id="SSF51735">
    <property type="entry name" value="NAD(P)-binding Rossmann-fold domains"/>
    <property type="match status" value="1"/>
</dbReference>
<dbReference type="Gene3D" id="3.40.50.720">
    <property type="entry name" value="NAD(P)-binding Rossmann-like Domain"/>
    <property type="match status" value="1"/>
</dbReference>
<dbReference type="Pfam" id="PF00106">
    <property type="entry name" value="adh_short"/>
    <property type="match status" value="1"/>
</dbReference>
<evidence type="ECO:0000256" key="2">
    <source>
        <dbReference type="ARBA" id="ARBA00023002"/>
    </source>
</evidence>
<dbReference type="PRINTS" id="PR00080">
    <property type="entry name" value="SDRFAMILY"/>
</dbReference>
<accession>A0A0C3CZ93</accession>
<gene>
    <name evidence="4" type="ORF">M413DRAFT_438301</name>
</gene>
<dbReference type="EMBL" id="KN831768">
    <property type="protein sequence ID" value="KIM49136.1"/>
    <property type="molecule type" value="Genomic_DNA"/>
</dbReference>
<dbReference type="InterPro" id="IPR002347">
    <property type="entry name" value="SDR_fam"/>
</dbReference>
<reference evidence="4 5" key="1">
    <citation type="submission" date="2014-04" db="EMBL/GenBank/DDBJ databases">
        <authorList>
            <consortium name="DOE Joint Genome Institute"/>
            <person name="Kuo A."/>
            <person name="Gay G."/>
            <person name="Dore J."/>
            <person name="Kohler A."/>
            <person name="Nagy L.G."/>
            <person name="Floudas D."/>
            <person name="Copeland A."/>
            <person name="Barry K.W."/>
            <person name="Cichocki N."/>
            <person name="Veneault-Fourrey C."/>
            <person name="LaButti K."/>
            <person name="Lindquist E.A."/>
            <person name="Lipzen A."/>
            <person name="Lundell T."/>
            <person name="Morin E."/>
            <person name="Murat C."/>
            <person name="Sun H."/>
            <person name="Tunlid A."/>
            <person name="Henrissat B."/>
            <person name="Grigoriev I.V."/>
            <person name="Hibbett D.S."/>
            <person name="Martin F."/>
            <person name="Nordberg H.P."/>
            <person name="Cantor M.N."/>
            <person name="Hua S.X."/>
        </authorList>
    </citation>
    <scope>NUCLEOTIDE SEQUENCE [LARGE SCALE GENOMIC DNA]</scope>
    <source>
        <strain evidence="5">h7</strain>
    </source>
</reference>
<dbReference type="GO" id="GO:0016616">
    <property type="term" value="F:oxidoreductase activity, acting on the CH-OH group of donors, NAD or NADP as acceptor"/>
    <property type="evidence" value="ECO:0007669"/>
    <property type="project" value="UniProtKB-ARBA"/>
</dbReference>
<organism evidence="4 5">
    <name type="scientific">Hebeloma cylindrosporum</name>
    <dbReference type="NCBI Taxonomy" id="76867"/>
    <lineage>
        <taxon>Eukaryota</taxon>
        <taxon>Fungi</taxon>
        <taxon>Dikarya</taxon>
        <taxon>Basidiomycota</taxon>
        <taxon>Agaricomycotina</taxon>
        <taxon>Agaricomycetes</taxon>
        <taxon>Agaricomycetidae</taxon>
        <taxon>Agaricales</taxon>
        <taxon>Agaricineae</taxon>
        <taxon>Hymenogastraceae</taxon>
        <taxon>Hebeloma</taxon>
    </lineage>
</organism>
<proteinExistence type="inferred from homology"/>
<dbReference type="Proteomes" id="UP000053424">
    <property type="component" value="Unassembled WGS sequence"/>
</dbReference>
<evidence type="ECO:0000313" key="4">
    <source>
        <dbReference type="EMBL" id="KIM49136.1"/>
    </source>
</evidence>
<evidence type="ECO:0000256" key="1">
    <source>
        <dbReference type="ARBA" id="ARBA00006484"/>
    </source>
</evidence>
<comment type="similarity">
    <text evidence="1 3">Belongs to the short-chain dehydrogenases/reductases (SDR) family.</text>
</comment>
<dbReference type="PANTHER" id="PTHR42901">
    <property type="entry name" value="ALCOHOL DEHYDROGENASE"/>
    <property type="match status" value="1"/>
</dbReference>
<dbReference type="FunFam" id="3.40.50.720:FF:000047">
    <property type="entry name" value="NADP-dependent L-serine/L-allo-threonine dehydrogenase"/>
    <property type="match status" value="1"/>
</dbReference>
<evidence type="ECO:0000313" key="5">
    <source>
        <dbReference type="Proteomes" id="UP000053424"/>
    </source>
</evidence>
<dbReference type="OrthoDB" id="6251714at2759"/>
<name>A0A0C3CZ93_HEBCY</name>
<sequence length="270" mass="28717">MSIFNATRLIGKTVLVTGASSGIGAATAILFAKGGANVILIARRADALSKVADQCIAAHKESGITQGGKFASIQLDVSDKQQIASLWTRVPQDLRHVDILVNNAGFVKGMEHVGSIDESDVEAMFSTNVIGLISITQLLVKEFKQKQSGHVINLGSIAGLEPYAGGSIYTATKHAVRAFTGSLLRELVNTPIRVTEIQPGMVETEFSIVRFRGDEAAAKKVYAGLEPLTAQDIAEEIVWAASRPPHVNIAEVLVFPVNQASAGIKYQAPN</sequence>
<dbReference type="HOGENOM" id="CLU_010194_2_10_1"/>